<reference evidence="1 2" key="1">
    <citation type="submission" date="2020-08" db="EMBL/GenBank/DDBJ databases">
        <title>Sequencing the genomes of 1000 actinobacteria strains.</title>
        <authorList>
            <person name="Klenk H.-P."/>
        </authorList>
    </citation>
    <scope>NUCLEOTIDE SEQUENCE [LARGE SCALE GENOMIC DNA]</scope>
    <source>
        <strain evidence="1 2">DSM 45584</strain>
    </source>
</reference>
<comment type="caution">
    <text evidence="1">The sequence shown here is derived from an EMBL/GenBank/DDBJ whole genome shotgun (WGS) entry which is preliminary data.</text>
</comment>
<protein>
    <submittedName>
        <fullName evidence="1">Uncharacterized protein</fullName>
    </submittedName>
</protein>
<accession>A0A840Q9R7</accession>
<name>A0A840Q9R7_9PSEU</name>
<organism evidence="1 2">
    <name type="scientific">Saccharopolyspora phatthalungensis</name>
    <dbReference type="NCBI Taxonomy" id="664693"/>
    <lineage>
        <taxon>Bacteria</taxon>
        <taxon>Bacillati</taxon>
        <taxon>Actinomycetota</taxon>
        <taxon>Actinomycetes</taxon>
        <taxon>Pseudonocardiales</taxon>
        <taxon>Pseudonocardiaceae</taxon>
        <taxon>Saccharopolyspora</taxon>
    </lineage>
</organism>
<dbReference type="EMBL" id="JACHIW010000001">
    <property type="protein sequence ID" value="MBB5153553.1"/>
    <property type="molecule type" value="Genomic_DNA"/>
</dbReference>
<evidence type="ECO:0000313" key="2">
    <source>
        <dbReference type="Proteomes" id="UP000584374"/>
    </source>
</evidence>
<gene>
    <name evidence="1" type="ORF">BJ970_001087</name>
</gene>
<keyword evidence="2" id="KW-1185">Reference proteome</keyword>
<sequence length="108" mass="12026">MSFPGLASCRKLSAYPAVWSLREGVRRATTAPPPIGSPGKIETLKEADGTWRAFTRFRSRGRPGREAAGLLAGLDAFVLDHRYYRGSEWHKRGHCGHEETLPPLAFFD</sequence>
<proteinExistence type="predicted"/>
<dbReference type="Proteomes" id="UP000584374">
    <property type="component" value="Unassembled WGS sequence"/>
</dbReference>
<dbReference type="AlphaFoldDB" id="A0A840Q9R7"/>
<evidence type="ECO:0000313" key="1">
    <source>
        <dbReference type="EMBL" id="MBB5153553.1"/>
    </source>
</evidence>